<sequence>MLFEPWKLILIVKVVGKKVGFTAFKKKVELAGAKNGAIQLIDVGNDFYFSKCKSLKDYDMALMGRLWLLFNHYILVLPWVPYFKPFEARVDKMVIWYEGLNMICFSCGIYGHSKDWCPQTAMPGIVEGGEGHGGDGTAGAQPREGRRDSSGPWLMVKHHDRTMTMKDNKRPLKGKVSIPKGPKSNNFEI</sequence>
<evidence type="ECO:0000259" key="2">
    <source>
        <dbReference type="Pfam" id="PF14111"/>
    </source>
</evidence>
<evidence type="ECO:0000313" key="3">
    <source>
        <dbReference type="EMBL" id="KAK7255288.1"/>
    </source>
</evidence>
<dbReference type="AlphaFoldDB" id="A0AAN9EJU3"/>
<dbReference type="EMBL" id="JAYWIO010000006">
    <property type="protein sequence ID" value="KAK7255288.1"/>
    <property type="molecule type" value="Genomic_DNA"/>
</dbReference>
<protein>
    <recommendedName>
        <fullName evidence="2">DUF4283 domain-containing protein</fullName>
    </recommendedName>
</protein>
<dbReference type="InterPro" id="IPR040256">
    <property type="entry name" value="At4g02000-like"/>
</dbReference>
<reference evidence="3 4" key="1">
    <citation type="submission" date="2024-01" db="EMBL/GenBank/DDBJ databases">
        <title>The genomes of 5 underutilized Papilionoideae crops provide insights into root nodulation and disease resistanc.</title>
        <authorList>
            <person name="Yuan L."/>
        </authorList>
    </citation>
    <scope>NUCLEOTIDE SEQUENCE [LARGE SCALE GENOMIC DNA]</scope>
    <source>
        <strain evidence="3">ZHUSHIDOU_FW_LH</strain>
        <tissue evidence="3">Leaf</tissue>
    </source>
</reference>
<feature type="domain" description="DUF4283" evidence="2">
    <location>
        <begin position="5"/>
        <end position="86"/>
    </location>
</feature>
<dbReference type="Proteomes" id="UP001372338">
    <property type="component" value="Unassembled WGS sequence"/>
</dbReference>
<feature type="compositionally biased region" description="Basic and acidic residues" evidence="1">
    <location>
        <begin position="161"/>
        <end position="170"/>
    </location>
</feature>
<proteinExistence type="predicted"/>
<name>A0AAN9EJU3_CROPI</name>
<keyword evidence="4" id="KW-1185">Reference proteome</keyword>
<gene>
    <name evidence="3" type="ORF">RIF29_28695</name>
</gene>
<dbReference type="PANTHER" id="PTHR31286:SF99">
    <property type="entry name" value="DUF4283 DOMAIN-CONTAINING PROTEIN"/>
    <property type="match status" value="1"/>
</dbReference>
<dbReference type="Pfam" id="PF14111">
    <property type="entry name" value="DUF4283"/>
    <property type="match status" value="1"/>
</dbReference>
<dbReference type="PANTHER" id="PTHR31286">
    <property type="entry name" value="GLYCINE-RICH CELL WALL STRUCTURAL PROTEIN 1.8-LIKE"/>
    <property type="match status" value="1"/>
</dbReference>
<comment type="caution">
    <text evidence="3">The sequence shown here is derived from an EMBL/GenBank/DDBJ whole genome shotgun (WGS) entry which is preliminary data.</text>
</comment>
<organism evidence="3 4">
    <name type="scientific">Crotalaria pallida</name>
    <name type="common">Smooth rattlebox</name>
    <name type="synonym">Crotalaria striata</name>
    <dbReference type="NCBI Taxonomy" id="3830"/>
    <lineage>
        <taxon>Eukaryota</taxon>
        <taxon>Viridiplantae</taxon>
        <taxon>Streptophyta</taxon>
        <taxon>Embryophyta</taxon>
        <taxon>Tracheophyta</taxon>
        <taxon>Spermatophyta</taxon>
        <taxon>Magnoliopsida</taxon>
        <taxon>eudicotyledons</taxon>
        <taxon>Gunneridae</taxon>
        <taxon>Pentapetalae</taxon>
        <taxon>rosids</taxon>
        <taxon>fabids</taxon>
        <taxon>Fabales</taxon>
        <taxon>Fabaceae</taxon>
        <taxon>Papilionoideae</taxon>
        <taxon>50 kb inversion clade</taxon>
        <taxon>genistoids sensu lato</taxon>
        <taxon>core genistoids</taxon>
        <taxon>Crotalarieae</taxon>
        <taxon>Crotalaria</taxon>
    </lineage>
</organism>
<dbReference type="InterPro" id="IPR025558">
    <property type="entry name" value="DUF4283"/>
</dbReference>
<feature type="region of interest" description="Disordered" evidence="1">
    <location>
        <begin position="127"/>
        <end position="189"/>
    </location>
</feature>
<accession>A0AAN9EJU3</accession>
<evidence type="ECO:0000313" key="4">
    <source>
        <dbReference type="Proteomes" id="UP001372338"/>
    </source>
</evidence>
<evidence type="ECO:0000256" key="1">
    <source>
        <dbReference type="SAM" id="MobiDB-lite"/>
    </source>
</evidence>